<protein>
    <submittedName>
        <fullName evidence="1">Uncharacterized protein</fullName>
    </submittedName>
</protein>
<accession>H6SQ37</accession>
<name>H6SQ37_PARPM</name>
<keyword evidence="2" id="KW-1185">Reference proteome</keyword>
<organism evidence="1 2">
    <name type="scientific">Pararhodospirillum photometricum DSM 122</name>
    <dbReference type="NCBI Taxonomy" id="1150469"/>
    <lineage>
        <taxon>Bacteria</taxon>
        <taxon>Pseudomonadati</taxon>
        <taxon>Pseudomonadota</taxon>
        <taxon>Alphaproteobacteria</taxon>
        <taxon>Rhodospirillales</taxon>
        <taxon>Rhodospirillaceae</taxon>
        <taxon>Pararhodospirillum</taxon>
    </lineage>
</organism>
<evidence type="ECO:0000313" key="1">
    <source>
        <dbReference type="EMBL" id="CCG07307.1"/>
    </source>
</evidence>
<proteinExistence type="predicted"/>
<dbReference type="EMBL" id="HE663493">
    <property type="protein sequence ID" value="CCG07307.1"/>
    <property type="molecule type" value="Genomic_DNA"/>
</dbReference>
<reference evidence="1 2" key="1">
    <citation type="submission" date="2012-02" db="EMBL/GenBank/DDBJ databases">
        <title>Shotgun genome sequence of Phaeospirillum photometricum DSM 122.</title>
        <authorList>
            <person name="Duquesne K."/>
            <person name="Sturgis J."/>
        </authorList>
    </citation>
    <scope>NUCLEOTIDE SEQUENCE [LARGE SCALE GENOMIC DNA]</scope>
    <source>
        <strain evidence="2">DSM122</strain>
    </source>
</reference>
<dbReference type="OrthoDB" id="7362030at2"/>
<dbReference type="RefSeq" id="WP_014413947.1">
    <property type="nucleotide sequence ID" value="NC_017059.1"/>
</dbReference>
<evidence type="ECO:0000313" key="2">
    <source>
        <dbReference type="Proteomes" id="UP000033220"/>
    </source>
</evidence>
<dbReference type="STRING" id="1150469.RSPPHO_00681"/>
<dbReference type="PATRIC" id="fig|1150469.3.peg.785"/>
<dbReference type="AlphaFoldDB" id="H6SQ37"/>
<dbReference type="HOGENOM" id="CLU_2411271_0_0_5"/>
<sequence length="83" mass="9401">MTASLETLSRAEIRVIEDLFMQEITGRPAPIPRRVGMALAEKGLVEEALFVTGYKPTGAVTREAFRLTTVGHFRYTQWCERKT</sequence>
<gene>
    <name evidence="1" type="ORF">RSPPHO_00681</name>
</gene>
<dbReference type="Proteomes" id="UP000033220">
    <property type="component" value="Chromosome DSM 122"/>
</dbReference>
<dbReference type="KEGG" id="rpm:RSPPHO_00681"/>